<dbReference type="FunCoup" id="A7TDK8">
    <property type="interactions" value="30"/>
</dbReference>
<dbReference type="OMA" id="YWASPAS"/>
<dbReference type="InterPro" id="IPR000209">
    <property type="entry name" value="Peptidase_S8/S53_dom"/>
</dbReference>
<dbReference type="PRINTS" id="PR00723">
    <property type="entry name" value="SUBTILISIN"/>
</dbReference>
<dbReference type="InterPro" id="IPR050131">
    <property type="entry name" value="Peptidase_S8_subtilisin-like"/>
</dbReference>
<evidence type="ECO:0000256" key="4">
    <source>
        <dbReference type="ARBA" id="ARBA00022825"/>
    </source>
</evidence>
<dbReference type="RefSeq" id="XP_001647336.1">
    <property type="nucleotide sequence ID" value="XM_001647286.1"/>
</dbReference>
<dbReference type="PROSITE" id="PS00137">
    <property type="entry name" value="SUBTILASE_HIS"/>
    <property type="match status" value="1"/>
</dbReference>
<evidence type="ECO:0000256" key="3">
    <source>
        <dbReference type="ARBA" id="ARBA00022801"/>
    </source>
</evidence>
<evidence type="ECO:0000256" key="1">
    <source>
        <dbReference type="ARBA" id="ARBA00011073"/>
    </source>
</evidence>
<evidence type="ECO:0000256" key="7">
    <source>
        <dbReference type="SAM" id="SignalP"/>
    </source>
</evidence>
<dbReference type="InParanoid" id="A7TDK8"/>
<accession>A7TDK8</accession>
<dbReference type="InterPro" id="IPR023828">
    <property type="entry name" value="Peptidase_S8_Ser-AS"/>
</dbReference>
<dbReference type="eggNOG" id="KOG1153">
    <property type="taxonomic scope" value="Eukaryota"/>
</dbReference>
<comment type="similarity">
    <text evidence="1 5 6">Belongs to the peptidase S8 family.</text>
</comment>
<name>A7TDK8_VANPO</name>
<keyword evidence="2 5" id="KW-0645">Protease</keyword>
<organism evidence="10">
    <name type="scientific">Vanderwaltozyma polyspora (strain ATCC 22028 / DSM 70294 / BCRC 21397 / CBS 2163 / NBRC 10782 / NRRL Y-8283 / UCD 57-17)</name>
    <name type="common">Kluyveromyces polysporus</name>
    <dbReference type="NCBI Taxonomy" id="436907"/>
    <lineage>
        <taxon>Eukaryota</taxon>
        <taxon>Fungi</taxon>
        <taxon>Dikarya</taxon>
        <taxon>Ascomycota</taxon>
        <taxon>Saccharomycotina</taxon>
        <taxon>Saccharomycetes</taxon>
        <taxon>Saccharomycetales</taxon>
        <taxon>Saccharomycetaceae</taxon>
        <taxon>Vanderwaltozyma</taxon>
    </lineage>
</organism>
<keyword evidence="3 5" id="KW-0378">Hydrolase</keyword>
<sequence length="465" mass="51406">MKTTIRFLLLLYICPLIVGEEYLIKLKKSESIQSFLKSTKSQSLQIKDDIKNHIRERFTFGAFRALVIDLPNDMIEKLKKNPTISEIIPNLKVNAFANSSTYSELLTYSDKIIIQREAPRHLSRLSRRGQLPYDINNIDRYDNAFDYYFDAKYQGSSVNAYIIDTGIYKEHPEFEGRVKFAIDLTQEGPGDENGHGTHIAGIVGSKTFGVAKKVNIIDVKALDKKGQGQLSTILKALEFTIRHCKESVDKKCVANLSFGAIRTAIIDEAIKEAHNAGIVLVVAAGNSNIDACWNSPASSKDVITVGAFDDRTETIARFSNWGSCVDVFAPGVKVKSLSHINGSDVLLLSGTSMASPSVSGIAAILLDKGLNPKFVKSKIIESSTKNIFHQGTIMIKPNTPNLIVFNGIEKMDDSFEGARFPRIDFEGLINELKSYRVSVLDGSNMDNYSLGLDILNSSIIDSTTF</sequence>
<dbReference type="CDD" id="cd04077">
    <property type="entry name" value="Peptidases_S8_PCSK9_ProteinaseK_like"/>
    <property type="match status" value="1"/>
</dbReference>
<dbReference type="InterPro" id="IPR015500">
    <property type="entry name" value="Peptidase_S8_subtilisin-rel"/>
</dbReference>
<keyword evidence="10" id="KW-1185">Reference proteome</keyword>
<dbReference type="HOGENOM" id="CLU_011263_1_0_1"/>
<dbReference type="KEGG" id="vpo:Kpol_1018p5"/>
<keyword evidence="7" id="KW-0732">Signal</keyword>
<evidence type="ECO:0000256" key="2">
    <source>
        <dbReference type="ARBA" id="ARBA00022670"/>
    </source>
</evidence>
<dbReference type="PROSITE" id="PS00138">
    <property type="entry name" value="SUBTILASE_SER"/>
    <property type="match status" value="1"/>
</dbReference>
<dbReference type="PANTHER" id="PTHR43806">
    <property type="entry name" value="PEPTIDASE S8"/>
    <property type="match status" value="1"/>
</dbReference>
<feature type="active site" description="Charge relay system" evidence="5">
    <location>
        <position position="352"/>
    </location>
</feature>
<dbReference type="InterPro" id="IPR023827">
    <property type="entry name" value="Peptidase_S8_Asp-AS"/>
</dbReference>
<dbReference type="PROSITE" id="PS51892">
    <property type="entry name" value="SUBTILASE"/>
    <property type="match status" value="1"/>
</dbReference>
<dbReference type="Gene3D" id="3.30.70.80">
    <property type="entry name" value="Peptidase S8 propeptide/proteinase inhibitor I9"/>
    <property type="match status" value="1"/>
</dbReference>
<dbReference type="PhylomeDB" id="A7TDK8"/>
<dbReference type="AlphaFoldDB" id="A7TDK8"/>
<dbReference type="FunFam" id="3.40.50.200:FF:000007">
    <property type="entry name" value="Subtilisin-like serine protease"/>
    <property type="match status" value="1"/>
</dbReference>
<dbReference type="OrthoDB" id="206201at2759"/>
<dbReference type="GeneID" id="5547831"/>
<dbReference type="STRING" id="436907.A7TDK8"/>
<dbReference type="PROSITE" id="PS00136">
    <property type="entry name" value="SUBTILASE_ASP"/>
    <property type="match status" value="1"/>
</dbReference>
<dbReference type="InterPro" id="IPR034193">
    <property type="entry name" value="PCSK9_ProteinaseK-like"/>
</dbReference>
<reference evidence="9 10" key="1">
    <citation type="journal article" date="2007" name="Proc. Natl. Acad. Sci. U.S.A.">
        <title>Independent sorting-out of thousands of duplicated gene pairs in two yeast species descended from a whole-genome duplication.</title>
        <authorList>
            <person name="Scannell D.R."/>
            <person name="Frank A.C."/>
            <person name="Conant G.C."/>
            <person name="Byrne K.P."/>
            <person name="Woolfit M."/>
            <person name="Wolfe K.H."/>
        </authorList>
    </citation>
    <scope>NUCLEOTIDE SEQUENCE [LARGE SCALE GENOMIC DNA]</scope>
    <source>
        <strain evidence="10">ATCC 22028 / DSM 70294 / BCRC 21397 / CBS 2163 / NBRC 10782 / NRRL Y-8283 / UCD 57-17</strain>
    </source>
</reference>
<keyword evidence="4 5" id="KW-0720">Serine protease</keyword>
<dbReference type="Pfam" id="PF00082">
    <property type="entry name" value="Peptidase_S8"/>
    <property type="match status" value="1"/>
</dbReference>
<feature type="active site" description="Charge relay system" evidence="5">
    <location>
        <position position="164"/>
    </location>
</feature>
<protein>
    <recommendedName>
        <fullName evidence="8">Peptidase S8/S53 domain-containing protein</fullName>
    </recommendedName>
</protein>
<dbReference type="InterPro" id="IPR022398">
    <property type="entry name" value="Peptidase_S8_His-AS"/>
</dbReference>
<evidence type="ECO:0000313" key="10">
    <source>
        <dbReference type="Proteomes" id="UP000000267"/>
    </source>
</evidence>
<dbReference type="InterPro" id="IPR037045">
    <property type="entry name" value="S8pro/Inhibitor_I9_sf"/>
</dbReference>
<dbReference type="Gene3D" id="3.40.50.200">
    <property type="entry name" value="Peptidase S8/S53 domain"/>
    <property type="match status" value="1"/>
</dbReference>
<feature type="domain" description="Peptidase S8/S53" evidence="8">
    <location>
        <begin position="162"/>
        <end position="386"/>
    </location>
</feature>
<evidence type="ECO:0000256" key="5">
    <source>
        <dbReference type="PROSITE-ProRule" id="PRU01240"/>
    </source>
</evidence>
<feature type="signal peptide" evidence="7">
    <location>
        <begin position="1"/>
        <end position="19"/>
    </location>
</feature>
<feature type="active site" description="Charge relay system" evidence="5">
    <location>
        <position position="195"/>
    </location>
</feature>
<evidence type="ECO:0000313" key="9">
    <source>
        <dbReference type="EMBL" id="EDO19478.1"/>
    </source>
</evidence>
<dbReference type="MEROPS" id="S08.A50"/>
<evidence type="ECO:0000259" key="8">
    <source>
        <dbReference type="Pfam" id="PF00082"/>
    </source>
</evidence>
<dbReference type="GO" id="GO:0006508">
    <property type="term" value="P:proteolysis"/>
    <property type="evidence" value="ECO:0007669"/>
    <property type="project" value="UniProtKB-KW"/>
</dbReference>
<gene>
    <name evidence="9" type="ORF">Kpol_1018p5</name>
</gene>
<dbReference type="Proteomes" id="UP000000267">
    <property type="component" value="Unassembled WGS sequence"/>
</dbReference>
<dbReference type="SUPFAM" id="SSF52743">
    <property type="entry name" value="Subtilisin-like"/>
    <property type="match status" value="1"/>
</dbReference>
<dbReference type="PANTHER" id="PTHR43806:SF13">
    <property type="entry name" value="SUBTILASE-TYPE PROTEINASE RRT12"/>
    <property type="match status" value="1"/>
</dbReference>
<dbReference type="InterPro" id="IPR036852">
    <property type="entry name" value="Peptidase_S8/S53_dom_sf"/>
</dbReference>
<evidence type="ECO:0000256" key="6">
    <source>
        <dbReference type="RuleBase" id="RU003355"/>
    </source>
</evidence>
<dbReference type="GO" id="GO:0004252">
    <property type="term" value="F:serine-type endopeptidase activity"/>
    <property type="evidence" value="ECO:0007669"/>
    <property type="project" value="UniProtKB-UniRule"/>
</dbReference>
<dbReference type="EMBL" id="DS480378">
    <property type="protein sequence ID" value="EDO19478.1"/>
    <property type="molecule type" value="Genomic_DNA"/>
</dbReference>
<feature type="chain" id="PRO_5002715692" description="Peptidase S8/S53 domain-containing protein" evidence="7">
    <location>
        <begin position="20"/>
        <end position="465"/>
    </location>
</feature>
<proteinExistence type="inferred from homology"/>
<dbReference type="GO" id="GO:0030435">
    <property type="term" value="P:sporulation resulting in formation of a cellular spore"/>
    <property type="evidence" value="ECO:0007669"/>
    <property type="project" value="UniProtKB-ARBA"/>
</dbReference>